<evidence type="ECO:0000256" key="7">
    <source>
        <dbReference type="ARBA" id="ARBA00023049"/>
    </source>
</evidence>
<dbReference type="FunFam" id="3.40.140.10:FF:000003">
    <property type="entry name" value="COP9 signalosome complex subunit 5"/>
    <property type="match status" value="1"/>
</dbReference>
<dbReference type="Proteomes" id="UP001438707">
    <property type="component" value="Unassembled WGS sequence"/>
</dbReference>
<dbReference type="CDD" id="cd08069">
    <property type="entry name" value="MPN_RPN11_CSN5"/>
    <property type="match status" value="1"/>
</dbReference>
<accession>A0AAW1RYF3</accession>
<dbReference type="Gene3D" id="3.40.140.10">
    <property type="entry name" value="Cytidine Deaminase, domain 2"/>
    <property type="match status" value="1"/>
</dbReference>
<dbReference type="InterPro" id="IPR040961">
    <property type="entry name" value="CSN5_C"/>
</dbReference>
<keyword evidence="10" id="KW-1185">Reference proteome</keyword>
<evidence type="ECO:0000256" key="2">
    <source>
        <dbReference type="ARBA" id="ARBA00022670"/>
    </source>
</evidence>
<dbReference type="GO" id="GO:0006508">
    <property type="term" value="P:proteolysis"/>
    <property type="evidence" value="ECO:0007669"/>
    <property type="project" value="UniProtKB-KW"/>
</dbReference>
<keyword evidence="4" id="KW-0736">Signalosome</keyword>
<gene>
    <name evidence="9" type="ORF">WJX74_001343</name>
</gene>
<dbReference type="InterPro" id="IPR050242">
    <property type="entry name" value="JAMM_MPN+_peptidase_M67A"/>
</dbReference>
<keyword evidence="6" id="KW-0862">Zinc</keyword>
<evidence type="ECO:0000313" key="9">
    <source>
        <dbReference type="EMBL" id="KAK9838685.1"/>
    </source>
</evidence>
<organism evidence="9 10">
    <name type="scientific">Apatococcus lobatus</name>
    <dbReference type="NCBI Taxonomy" id="904363"/>
    <lineage>
        <taxon>Eukaryota</taxon>
        <taxon>Viridiplantae</taxon>
        <taxon>Chlorophyta</taxon>
        <taxon>core chlorophytes</taxon>
        <taxon>Trebouxiophyceae</taxon>
        <taxon>Chlorellales</taxon>
        <taxon>Chlorellaceae</taxon>
        <taxon>Apatococcus</taxon>
    </lineage>
</organism>
<dbReference type="InterPro" id="IPR037518">
    <property type="entry name" value="MPN"/>
</dbReference>
<keyword evidence="3" id="KW-0479">Metal-binding</keyword>
<dbReference type="PROSITE" id="PS50249">
    <property type="entry name" value="MPN"/>
    <property type="match status" value="1"/>
</dbReference>
<evidence type="ECO:0000256" key="6">
    <source>
        <dbReference type="ARBA" id="ARBA00022833"/>
    </source>
</evidence>
<dbReference type="SUPFAM" id="SSF102712">
    <property type="entry name" value="JAB1/MPN domain"/>
    <property type="match status" value="1"/>
</dbReference>
<dbReference type="InterPro" id="IPR000555">
    <property type="entry name" value="JAMM/MPN+_dom"/>
</dbReference>
<reference evidence="9 10" key="1">
    <citation type="journal article" date="2024" name="Nat. Commun.">
        <title>Phylogenomics reveals the evolutionary origins of lichenization in chlorophyte algae.</title>
        <authorList>
            <person name="Puginier C."/>
            <person name="Libourel C."/>
            <person name="Otte J."/>
            <person name="Skaloud P."/>
            <person name="Haon M."/>
            <person name="Grisel S."/>
            <person name="Petersen M."/>
            <person name="Berrin J.G."/>
            <person name="Delaux P.M."/>
            <person name="Dal Grande F."/>
            <person name="Keller J."/>
        </authorList>
    </citation>
    <scope>NUCLEOTIDE SEQUENCE [LARGE SCALE GENOMIC DNA]</scope>
    <source>
        <strain evidence="9 10">SAG 2145</strain>
    </source>
</reference>
<dbReference type="SMART" id="SM00232">
    <property type="entry name" value="JAB_MPN"/>
    <property type="match status" value="1"/>
</dbReference>
<evidence type="ECO:0000256" key="1">
    <source>
        <dbReference type="ARBA" id="ARBA00006008"/>
    </source>
</evidence>
<dbReference type="Pfam" id="PF18323">
    <property type="entry name" value="CSN5_C"/>
    <property type="match status" value="1"/>
</dbReference>
<dbReference type="PANTHER" id="PTHR10410">
    <property type="entry name" value="EUKARYOTIC TRANSLATION INITIATION FACTOR 3 -RELATED"/>
    <property type="match status" value="1"/>
</dbReference>
<keyword evidence="2" id="KW-0645">Protease</keyword>
<keyword evidence="7" id="KW-0482">Metalloprotease</keyword>
<comment type="similarity">
    <text evidence="1">Belongs to the peptidase M67A family. CSN5 subfamily.</text>
</comment>
<evidence type="ECO:0000256" key="4">
    <source>
        <dbReference type="ARBA" id="ARBA00022790"/>
    </source>
</evidence>
<feature type="domain" description="MPN" evidence="8">
    <location>
        <begin position="52"/>
        <end position="189"/>
    </location>
</feature>
<protein>
    <recommendedName>
        <fullName evidence="8">MPN domain-containing protein</fullName>
    </recommendedName>
</protein>
<dbReference type="Pfam" id="PF01398">
    <property type="entry name" value="JAB"/>
    <property type="match status" value="1"/>
</dbReference>
<comment type="caution">
    <text evidence="9">The sequence shown here is derived from an EMBL/GenBank/DDBJ whole genome shotgun (WGS) entry which is preliminary data.</text>
</comment>
<dbReference type="GO" id="GO:0008237">
    <property type="term" value="F:metallopeptidase activity"/>
    <property type="evidence" value="ECO:0007669"/>
    <property type="project" value="UniProtKB-KW"/>
</dbReference>
<evidence type="ECO:0000256" key="5">
    <source>
        <dbReference type="ARBA" id="ARBA00022801"/>
    </source>
</evidence>
<dbReference type="GO" id="GO:0046872">
    <property type="term" value="F:metal ion binding"/>
    <property type="evidence" value="ECO:0007669"/>
    <property type="project" value="UniProtKB-KW"/>
</dbReference>
<keyword evidence="5" id="KW-0378">Hydrolase</keyword>
<dbReference type="EMBL" id="JALJOS010000005">
    <property type="protein sequence ID" value="KAK9838685.1"/>
    <property type="molecule type" value="Genomic_DNA"/>
</dbReference>
<dbReference type="GO" id="GO:0008180">
    <property type="term" value="C:COP9 signalosome"/>
    <property type="evidence" value="ECO:0007669"/>
    <property type="project" value="UniProtKB-KW"/>
</dbReference>
<sequence>MDAGPAQQRWELENGVQDVSNPDTYWKYDNAEQQAIQNQKPWAKDPHHFKSVRVSALALLKMAMHAKSGGNLEIMGLLQGKIMGDTFIVIDAFALPVEGTETRVNAQAEAYEYMIDFAETNKHAGRLENMVGWYHSHPGYGCWLSGIDVSTQSIQQQYQDPFLAIVVDPHRTIAAGKVEIGAFRTYPEGYSPPNEPASEYQTIPLSKIEDFGVHAKHYYSLDVTFFKSSMDEHLLGLLWNKYWVNTLSSSPLVNTRDLTSGQISDIAEKLEAVEGQMAQSGRMGRYPGAGFERRGRGGGGNAGDQQLHKIGVDAAKLATEQIKGISSQVVKDLLFNHRLLPQRQAPTLVQGPSDMESN</sequence>
<evidence type="ECO:0000256" key="3">
    <source>
        <dbReference type="ARBA" id="ARBA00022723"/>
    </source>
</evidence>
<evidence type="ECO:0000313" key="10">
    <source>
        <dbReference type="Proteomes" id="UP001438707"/>
    </source>
</evidence>
<name>A0AAW1RYF3_9CHLO</name>
<evidence type="ECO:0000259" key="8">
    <source>
        <dbReference type="PROSITE" id="PS50249"/>
    </source>
</evidence>
<proteinExistence type="inferred from homology"/>
<dbReference type="AlphaFoldDB" id="A0AAW1RYF3"/>